<dbReference type="AlphaFoldDB" id="A0A5B8VUS3"/>
<dbReference type="Gene3D" id="3.40.50.150">
    <property type="entry name" value="Vaccinia Virus protein VP39"/>
    <property type="match status" value="1"/>
</dbReference>
<feature type="binding site" evidence="6">
    <location>
        <position position="78"/>
    </location>
    <ligand>
        <name>S-adenosyl-L-methionine</name>
        <dbReference type="ChEBI" id="CHEBI:59789"/>
    </ligand>
</feature>
<dbReference type="OrthoDB" id="9808773at2"/>
<keyword evidence="3 6" id="KW-0489">Methyltransferase</keyword>
<proteinExistence type="inferred from homology"/>
<dbReference type="InterPro" id="IPR003682">
    <property type="entry name" value="rRNA_ssu_MeTfrase_G"/>
</dbReference>
<comment type="similarity">
    <text evidence="6">Belongs to the methyltransferase superfamily. RNA methyltransferase RsmG family.</text>
</comment>
<keyword evidence="8" id="KW-1185">Reference proteome</keyword>
<dbReference type="InterPro" id="IPR029063">
    <property type="entry name" value="SAM-dependent_MTases_sf"/>
</dbReference>
<comment type="function">
    <text evidence="6">Specifically methylates the N7 position of a guanine in 16S rRNA.</text>
</comment>
<keyword evidence="5 6" id="KW-0949">S-adenosyl-L-methionine</keyword>
<evidence type="ECO:0000256" key="3">
    <source>
        <dbReference type="ARBA" id="ARBA00022603"/>
    </source>
</evidence>
<evidence type="ECO:0000256" key="1">
    <source>
        <dbReference type="ARBA" id="ARBA00022490"/>
    </source>
</evidence>
<evidence type="ECO:0000256" key="5">
    <source>
        <dbReference type="ARBA" id="ARBA00022691"/>
    </source>
</evidence>
<evidence type="ECO:0000256" key="4">
    <source>
        <dbReference type="ARBA" id="ARBA00022679"/>
    </source>
</evidence>
<comment type="caution">
    <text evidence="6">Lacks conserved residue(s) required for the propagation of feature annotation.</text>
</comment>
<evidence type="ECO:0000256" key="6">
    <source>
        <dbReference type="HAMAP-Rule" id="MF_00074"/>
    </source>
</evidence>
<dbReference type="Pfam" id="PF02527">
    <property type="entry name" value="GidB"/>
    <property type="match status" value="1"/>
</dbReference>
<dbReference type="RefSeq" id="WP_147052158.1">
    <property type="nucleotide sequence ID" value="NZ_CP042437.1"/>
</dbReference>
<keyword evidence="2 6" id="KW-0698">rRNA processing</keyword>
<feature type="binding site" evidence="6">
    <location>
        <position position="73"/>
    </location>
    <ligand>
        <name>S-adenosyl-L-methionine</name>
        <dbReference type="ChEBI" id="CHEBI:59789"/>
    </ligand>
</feature>
<gene>
    <name evidence="6 7" type="primary">rsmG</name>
    <name evidence="7" type="ORF">FSB76_03200</name>
</gene>
<dbReference type="Proteomes" id="UP000321362">
    <property type="component" value="Chromosome"/>
</dbReference>
<dbReference type="KEGG" id="mgk:FSB76_03200"/>
<organism evidence="7 8">
    <name type="scientific">Mucilaginibacter ginsenosidivorax</name>
    <dbReference type="NCBI Taxonomy" id="862126"/>
    <lineage>
        <taxon>Bacteria</taxon>
        <taxon>Pseudomonadati</taxon>
        <taxon>Bacteroidota</taxon>
        <taxon>Sphingobacteriia</taxon>
        <taxon>Sphingobacteriales</taxon>
        <taxon>Sphingobacteriaceae</taxon>
        <taxon>Mucilaginibacter</taxon>
    </lineage>
</organism>
<keyword evidence="1 6" id="KW-0963">Cytoplasm</keyword>
<dbReference type="HAMAP" id="MF_00074">
    <property type="entry name" value="16SrRNA_methyltr_G"/>
    <property type="match status" value="1"/>
</dbReference>
<feature type="binding site" evidence="6">
    <location>
        <position position="137"/>
    </location>
    <ligand>
        <name>S-adenosyl-L-methionine</name>
        <dbReference type="ChEBI" id="CHEBI:59789"/>
    </ligand>
</feature>
<dbReference type="PANTHER" id="PTHR31760:SF0">
    <property type="entry name" value="S-ADENOSYL-L-METHIONINE-DEPENDENT METHYLTRANSFERASES SUPERFAMILY PROTEIN"/>
    <property type="match status" value="1"/>
</dbReference>
<evidence type="ECO:0000313" key="7">
    <source>
        <dbReference type="EMBL" id="QEC75003.1"/>
    </source>
</evidence>
<evidence type="ECO:0000256" key="2">
    <source>
        <dbReference type="ARBA" id="ARBA00022552"/>
    </source>
</evidence>
<keyword evidence="4 6" id="KW-0808">Transferase</keyword>
<feature type="binding site" evidence="6">
    <location>
        <begin position="124"/>
        <end position="125"/>
    </location>
    <ligand>
        <name>S-adenosyl-L-methionine</name>
        <dbReference type="ChEBI" id="CHEBI:59789"/>
    </ligand>
</feature>
<protein>
    <recommendedName>
        <fullName evidence="6">Ribosomal RNA small subunit methyltransferase G</fullName>
        <ecNumber evidence="6">2.1.1.-</ecNumber>
    </recommendedName>
    <alternativeName>
        <fullName evidence="6">16S rRNA 7-methylguanosine methyltransferase</fullName>
        <shortName evidence="6">16S rRNA m7G methyltransferase</shortName>
    </alternativeName>
</protein>
<dbReference type="GO" id="GO:0005829">
    <property type="term" value="C:cytosol"/>
    <property type="evidence" value="ECO:0007669"/>
    <property type="project" value="TreeGrafter"/>
</dbReference>
<dbReference type="SUPFAM" id="SSF53335">
    <property type="entry name" value="S-adenosyl-L-methionine-dependent methyltransferases"/>
    <property type="match status" value="1"/>
</dbReference>
<dbReference type="PIRSF" id="PIRSF003078">
    <property type="entry name" value="GidB"/>
    <property type="match status" value="1"/>
</dbReference>
<sequence>MTSDIVFKYFPELTAQQRAQVEQLPELYNTWNSQINVISRKDIDLLYERHVLHSMGIAKIMPFLPGESVLDVGTGGGFPGIPLAILFPQTSFHLVDSIGKKIKVVQEVAKALGLTNVKATHARAEEIDENFDFVISRAVTQLKDFYPWVRSKFKKQSGNKLPNGILYLKGGDLDQEIKESGLKVQQYYLKDYFTEEFFETKQVIYVKGKESQK</sequence>
<dbReference type="NCBIfam" id="TIGR00138">
    <property type="entry name" value="rsmG_gidB"/>
    <property type="match status" value="1"/>
</dbReference>
<dbReference type="CDD" id="cd02440">
    <property type="entry name" value="AdoMet_MTases"/>
    <property type="match status" value="1"/>
</dbReference>
<dbReference type="GO" id="GO:0070043">
    <property type="term" value="F:rRNA (guanine-N7-)-methyltransferase activity"/>
    <property type="evidence" value="ECO:0007669"/>
    <property type="project" value="UniProtKB-UniRule"/>
</dbReference>
<comment type="subcellular location">
    <subcellularLocation>
        <location evidence="6">Cytoplasm</location>
    </subcellularLocation>
</comment>
<dbReference type="EMBL" id="CP042437">
    <property type="protein sequence ID" value="QEC75003.1"/>
    <property type="molecule type" value="Genomic_DNA"/>
</dbReference>
<name>A0A5B8VUS3_9SPHI</name>
<accession>A0A5B8VUS3</accession>
<dbReference type="PANTHER" id="PTHR31760">
    <property type="entry name" value="S-ADENOSYL-L-METHIONINE-DEPENDENT METHYLTRANSFERASES SUPERFAMILY PROTEIN"/>
    <property type="match status" value="1"/>
</dbReference>
<evidence type="ECO:0000313" key="8">
    <source>
        <dbReference type="Proteomes" id="UP000321362"/>
    </source>
</evidence>
<dbReference type="EC" id="2.1.1.-" evidence="6"/>
<reference evidence="7 8" key="1">
    <citation type="journal article" date="2013" name="J. Microbiol.">
        <title>Mucilaginibacter ginsenosidivorax sp. nov., with ginsenoside converting activity isolated from sediment.</title>
        <authorList>
            <person name="Kim J.K."/>
            <person name="Choi T.E."/>
            <person name="Liu Q.M."/>
            <person name="Park H.Y."/>
            <person name="Yi T.H."/>
            <person name="Yoon M.H."/>
            <person name="Kim S.C."/>
            <person name="Im W.T."/>
        </authorList>
    </citation>
    <scope>NUCLEOTIDE SEQUENCE [LARGE SCALE GENOMIC DNA]</scope>
    <source>
        <strain evidence="7 8">KHI28</strain>
    </source>
</reference>